<evidence type="ECO:0000313" key="2">
    <source>
        <dbReference type="EMBL" id="KAK9988835.1"/>
    </source>
</evidence>
<keyword evidence="1" id="KW-0732">Signal</keyword>
<gene>
    <name evidence="2" type="ORF">SO802_029074</name>
</gene>
<name>A0AAW2BS14_9ROSI</name>
<dbReference type="EMBL" id="JAZDWU010000010">
    <property type="protein sequence ID" value="KAK9988835.1"/>
    <property type="molecule type" value="Genomic_DNA"/>
</dbReference>
<keyword evidence="3" id="KW-1185">Reference proteome</keyword>
<evidence type="ECO:0000256" key="1">
    <source>
        <dbReference type="SAM" id="SignalP"/>
    </source>
</evidence>
<feature type="chain" id="PRO_5043699558" evidence="1">
    <location>
        <begin position="16"/>
        <end position="96"/>
    </location>
</feature>
<organism evidence="2 3">
    <name type="scientific">Lithocarpus litseifolius</name>
    <dbReference type="NCBI Taxonomy" id="425828"/>
    <lineage>
        <taxon>Eukaryota</taxon>
        <taxon>Viridiplantae</taxon>
        <taxon>Streptophyta</taxon>
        <taxon>Embryophyta</taxon>
        <taxon>Tracheophyta</taxon>
        <taxon>Spermatophyta</taxon>
        <taxon>Magnoliopsida</taxon>
        <taxon>eudicotyledons</taxon>
        <taxon>Gunneridae</taxon>
        <taxon>Pentapetalae</taxon>
        <taxon>rosids</taxon>
        <taxon>fabids</taxon>
        <taxon>Fagales</taxon>
        <taxon>Fagaceae</taxon>
        <taxon>Lithocarpus</taxon>
    </lineage>
</organism>
<comment type="caution">
    <text evidence="2">The sequence shown here is derived from an EMBL/GenBank/DDBJ whole genome shotgun (WGS) entry which is preliminary data.</text>
</comment>
<accession>A0AAW2BS14</accession>
<reference evidence="2 3" key="1">
    <citation type="submission" date="2024-01" db="EMBL/GenBank/DDBJ databases">
        <title>A telomere-to-telomere, gap-free genome of sweet tea (Lithocarpus litseifolius).</title>
        <authorList>
            <person name="Zhou J."/>
        </authorList>
    </citation>
    <scope>NUCLEOTIDE SEQUENCE [LARGE SCALE GENOMIC DNA]</scope>
    <source>
        <strain evidence="2">Zhou-2022a</strain>
        <tissue evidence="2">Leaf</tissue>
    </source>
</reference>
<protein>
    <submittedName>
        <fullName evidence="2">Uncharacterized protein</fullName>
    </submittedName>
</protein>
<dbReference type="AlphaFoldDB" id="A0AAW2BS14"/>
<proteinExistence type="predicted"/>
<evidence type="ECO:0000313" key="3">
    <source>
        <dbReference type="Proteomes" id="UP001459277"/>
    </source>
</evidence>
<feature type="signal peptide" evidence="1">
    <location>
        <begin position="1"/>
        <end position="15"/>
    </location>
</feature>
<sequence length="96" mass="10610">MFVILLHLNYCGAAAVLNINTTISSSSLNGPVDDSEFMFDSQITRMLVNYESVHGADTAGNKNQAFCSKKPYKNCLPQGNSERVPETCNLYKRRGC</sequence>
<dbReference type="Proteomes" id="UP001459277">
    <property type="component" value="Unassembled WGS sequence"/>
</dbReference>